<keyword evidence="7 8" id="KW-0067">ATP-binding</keyword>
<evidence type="ECO:0000256" key="3">
    <source>
        <dbReference type="ARBA" id="ARBA00022650"/>
    </source>
</evidence>
<sequence length="372" mass="40988">MRIVVKVGTSTLTYENGKLNLEIMEKLVRQIANLLNRGEQVILVTSGAIGAGMGKLNLKEKPKTIPEKQSLAAIGQGLLIEIYEKFFNEYGKITAQVLLTKEDFSDRRRYLNISYTLSNLLKWGVIPIINENDTVTVDEIKIGDNDTLAALVASLVEAELLIILTDTDGLYDKDPNVHKDAQIIEVVTEFSDELFKIAGGAGTKRGTGGMYTKIQAAKICWNSGVKMIIANGKLDNVLNRIVNGEKIGTTFLPMKNPINSRKIWIAFNAKVSGFLFIDEGAANAIVKNGKSLLPSGIVKTEGDYDLGDCVAVIDPQGKEIARGLINYPSEDVEKIKGCKTKDIEKILGYKYYDEVIHRDNLVILDRGEKYGS</sequence>
<dbReference type="RefSeq" id="WP_049685132.1">
    <property type="nucleotide sequence ID" value="NZ_CP009170.1"/>
</dbReference>
<dbReference type="InterPro" id="IPR001048">
    <property type="entry name" value="Asp/Glu/Uridylate_kinase"/>
</dbReference>
<comment type="subcellular location">
    <subcellularLocation>
        <location evidence="8">Cytoplasm</location>
    </subcellularLocation>
</comment>
<dbReference type="InterPro" id="IPR002478">
    <property type="entry name" value="PUA"/>
</dbReference>
<dbReference type="STRING" id="2325.TKV_c11910"/>
<dbReference type="UniPathway" id="UPA00098">
    <property type="reaction ID" value="UER00359"/>
</dbReference>
<dbReference type="InterPro" id="IPR005715">
    <property type="entry name" value="Glu_5kinase/COase_Synthase"/>
</dbReference>
<dbReference type="Gene3D" id="3.40.1160.10">
    <property type="entry name" value="Acetylglutamate kinase-like"/>
    <property type="match status" value="2"/>
</dbReference>
<keyword evidence="5 8" id="KW-0547">Nucleotide-binding</keyword>
<dbReference type="NCBIfam" id="TIGR01027">
    <property type="entry name" value="proB"/>
    <property type="match status" value="1"/>
</dbReference>
<dbReference type="OrthoDB" id="9804434at2"/>
<dbReference type="GO" id="GO:0004349">
    <property type="term" value="F:glutamate 5-kinase activity"/>
    <property type="evidence" value="ECO:0007669"/>
    <property type="project" value="UniProtKB-UniRule"/>
</dbReference>
<evidence type="ECO:0000259" key="9">
    <source>
        <dbReference type="SMART" id="SM00359"/>
    </source>
</evidence>
<dbReference type="InterPro" id="IPR001057">
    <property type="entry name" value="Glu/AcGlu_kinase"/>
</dbReference>
<evidence type="ECO:0000313" key="10">
    <source>
        <dbReference type="EMBL" id="AIS52362.1"/>
    </source>
</evidence>
<accession>A0A097ARC9</accession>
<comment type="function">
    <text evidence="8">Catalyzes the transfer of a phosphate group to glutamate to form L-glutamate 5-phosphate.</text>
</comment>
<keyword evidence="2 8" id="KW-0028">Amino-acid biosynthesis</keyword>
<dbReference type="EMBL" id="CP009170">
    <property type="protein sequence ID" value="AIS52362.1"/>
    <property type="molecule type" value="Genomic_DNA"/>
</dbReference>
<comment type="catalytic activity">
    <reaction evidence="8">
        <text>L-glutamate + ATP = L-glutamyl 5-phosphate + ADP</text>
        <dbReference type="Rhea" id="RHEA:14877"/>
        <dbReference type="ChEBI" id="CHEBI:29985"/>
        <dbReference type="ChEBI" id="CHEBI:30616"/>
        <dbReference type="ChEBI" id="CHEBI:58274"/>
        <dbReference type="ChEBI" id="CHEBI:456216"/>
        <dbReference type="EC" id="2.7.2.11"/>
    </reaction>
</comment>
<evidence type="ECO:0000256" key="7">
    <source>
        <dbReference type="ARBA" id="ARBA00022840"/>
    </source>
</evidence>
<dbReference type="AlphaFoldDB" id="A0A097ARC9"/>
<evidence type="ECO:0000256" key="6">
    <source>
        <dbReference type="ARBA" id="ARBA00022777"/>
    </source>
</evidence>
<dbReference type="InterPro" id="IPR015947">
    <property type="entry name" value="PUA-like_sf"/>
</dbReference>
<keyword evidence="11" id="KW-1185">Reference proteome</keyword>
<evidence type="ECO:0000256" key="1">
    <source>
        <dbReference type="ARBA" id="ARBA00022490"/>
    </source>
</evidence>
<keyword evidence="6 8" id="KW-0418">Kinase</keyword>
<dbReference type="PRINTS" id="PR00474">
    <property type="entry name" value="GLU5KINASE"/>
</dbReference>
<dbReference type="KEGG" id="tki:TKV_c11910"/>
<dbReference type="FunFam" id="3.40.1160.10:FF:000018">
    <property type="entry name" value="Glutamate 5-kinase"/>
    <property type="match status" value="1"/>
</dbReference>
<evidence type="ECO:0000256" key="5">
    <source>
        <dbReference type="ARBA" id="ARBA00022741"/>
    </source>
</evidence>
<dbReference type="InterPro" id="IPR036393">
    <property type="entry name" value="AceGlu_kinase-like_sf"/>
</dbReference>
<gene>
    <name evidence="8 10" type="primary">proB</name>
    <name evidence="10" type="ORF">TKV_c11910</name>
</gene>
<evidence type="ECO:0000313" key="11">
    <source>
        <dbReference type="Proteomes" id="UP000029669"/>
    </source>
</evidence>
<dbReference type="Proteomes" id="UP000029669">
    <property type="component" value="Chromosome"/>
</dbReference>
<dbReference type="SUPFAM" id="SSF88697">
    <property type="entry name" value="PUA domain-like"/>
    <property type="match status" value="1"/>
</dbReference>
<dbReference type="SMART" id="SM00359">
    <property type="entry name" value="PUA"/>
    <property type="match status" value="1"/>
</dbReference>
<feature type="binding site" evidence="8">
    <location>
        <position position="46"/>
    </location>
    <ligand>
        <name>substrate</name>
    </ligand>
</feature>
<dbReference type="GO" id="GO:0055129">
    <property type="term" value="P:L-proline biosynthetic process"/>
    <property type="evidence" value="ECO:0007669"/>
    <property type="project" value="UniProtKB-UniRule"/>
</dbReference>
<dbReference type="CDD" id="cd04242">
    <property type="entry name" value="AAK_G5K_ProB"/>
    <property type="match status" value="1"/>
</dbReference>
<dbReference type="InterPro" id="IPR011529">
    <property type="entry name" value="Glu_5kinase"/>
</dbReference>
<dbReference type="HOGENOM" id="CLU_025400_2_0_9"/>
<evidence type="ECO:0000256" key="4">
    <source>
        <dbReference type="ARBA" id="ARBA00022679"/>
    </source>
</evidence>
<dbReference type="EC" id="2.7.2.11" evidence="8"/>
<dbReference type="PIRSF" id="PIRSF000729">
    <property type="entry name" value="GK"/>
    <property type="match status" value="1"/>
</dbReference>
<dbReference type="Pfam" id="PF01472">
    <property type="entry name" value="PUA"/>
    <property type="match status" value="1"/>
</dbReference>
<dbReference type="eggNOG" id="COG0263">
    <property type="taxonomic scope" value="Bacteria"/>
</dbReference>
<dbReference type="InterPro" id="IPR036974">
    <property type="entry name" value="PUA_sf"/>
</dbReference>
<keyword evidence="4 8" id="KW-0808">Transferase</keyword>
<comment type="similarity">
    <text evidence="8">Belongs to the glutamate 5-kinase family.</text>
</comment>
<dbReference type="Pfam" id="PF00696">
    <property type="entry name" value="AA_kinase"/>
    <property type="match status" value="1"/>
</dbReference>
<dbReference type="PROSITE" id="PS00902">
    <property type="entry name" value="GLUTAMATE_5_KINASE"/>
    <property type="match status" value="1"/>
</dbReference>
<evidence type="ECO:0000256" key="2">
    <source>
        <dbReference type="ARBA" id="ARBA00022605"/>
    </source>
</evidence>
<organism evidence="10 11">
    <name type="scientific">Thermoanaerobacter kivui</name>
    <name type="common">Acetogenium kivui</name>
    <dbReference type="NCBI Taxonomy" id="2325"/>
    <lineage>
        <taxon>Bacteria</taxon>
        <taxon>Bacillati</taxon>
        <taxon>Bacillota</taxon>
        <taxon>Clostridia</taxon>
        <taxon>Thermoanaerobacterales</taxon>
        <taxon>Thermoanaerobacteraceae</taxon>
        <taxon>Thermoanaerobacter</taxon>
    </lineage>
</organism>
<feature type="binding site" evidence="8">
    <location>
        <position position="133"/>
    </location>
    <ligand>
        <name>substrate</name>
    </ligand>
</feature>
<comment type="pathway">
    <text evidence="8">Amino-acid biosynthesis; L-proline biosynthesis; L-glutamate 5-semialdehyde from L-glutamate: step 1/2.</text>
</comment>
<dbReference type="PROSITE" id="PS50890">
    <property type="entry name" value="PUA"/>
    <property type="match status" value="1"/>
</dbReference>
<dbReference type="HAMAP" id="MF_00456">
    <property type="entry name" value="ProB"/>
    <property type="match status" value="1"/>
</dbReference>
<dbReference type="PANTHER" id="PTHR43654">
    <property type="entry name" value="GLUTAMATE 5-KINASE"/>
    <property type="match status" value="1"/>
</dbReference>
<dbReference type="InterPro" id="IPR041739">
    <property type="entry name" value="G5K_ProB"/>
</dbReference>
<keyword evidence="1 8" id="KW-0963">Cytoplasm</keyword>
<dbReference type="PANTHER" id="PTHR43654:SF1">
    <property type="entry name" value="ISOPENTENYL PHOSPHATE KINASE"/>
    <property type="match status" value="1"/>
</dbReference>
<name>A0A097ARC9_THEKI</name>
<feature type="binding site" evidence="8">
    <location>
        <position position="6"/>
    </location>
    <ligand>
        <name>ATP</name>
        <dbReference type="ChEBI" id="CHEBI:30616"/>
    </ligand>
</feature>
<dbReference type="GO" id="GO:0003723">
    <property type="term" value="F:RNA binding"/>
    <property type="evidence" value="ECO:0007669"/>
    <property type="project" value="InterPro"/>
</dbReference>
<proteinExistence type="inferred from homology"/>
<dbReference type="GO" id="GO:0005829">
    <property type="term" value="C:cytosol"/>
    <property type="evidence" value="ECO:0007669"/>
    <property type="project" value="TreeGrafter"/>
</dbReference>
<protein>
    <recommendedName>
        <fullName evidence="8">Glutamate 5-kinase</fullName>
        <ecNumber evidence="8">2.7.2.11</ecNumber>
    </recommendedName>
    <alternativeName>
        <fullName evidence="8">Gamma-glutamyl kinase</fullName>
        <shortName evidence="8">GK</shortName>
    </alternativeName>
</protein>
<feature type="binding site" evidence="8">
    <location>
        <begin position="165"/>
        <end position="166"/>
    </location>
    <ligand>
        <name>ATP</name>
        <dbReference type="ChEBI" id="CHEBI:30616"/>
    </ligand>
</feature>
<keyword evidence="3 8" id="KW-0641">Proline biosynthesis</keyword>
<feature type="binding site" evidence="8">
    <location>
        <position position="145"/>
    </location>
    <ligand>
        <name>substrate</name>
    </ligand>
</feature>
<dbReference type="Gene3D" id="2.30.130.10">
    <property type="entry name" value="PUA domain"/>
    <property type="match status" value="1"/>
</dbReference>
<dbReference type="GO" id="GO:0005524">
    <property type="term" value="F:ATP binding"/>
    <property type="evidence" value="ECO:0007669"/>
    <property type="project" value="UniProtKB-KW"/>
</dbReference>
<dbReference type="SUPFAM" id="SSF53633">
    <property type="entry name" value="Carbamate kinase-like"/>
    <property type="match status" value="1"/>
</dbReference>
<reference evidence="11" key="1">
    <citation type="journal article" date="2015" name="Genome Announc.">
        <title>Whole-Genome Sequences of 80 Environmental and Clinical Isolates of Burkholderia pseudomallei.</title>
        <authorList>
            <person name="Johnson S.L."/>
            <person name="Baker A.L."/>
            <person name="Chain P.S."/>
            <person name="Currie B.J."/>
            <person name="Daligault H.E."/>
            <person name="Davenport K.W."/>
            <person name="Davis C.B."/>
            <person name="Inglis T.J."/>
            <person name="Kaestli M."/>
            <person name="Koren S."/>
            <person name="Mayo M."/>
            <person name="Merritt A.J."/>
            <person name="Price E.P."/>
            <person name="Sarovich D.S."/>
            <person name="Warner J."/>
            <person name="Rosovitz M.J."/>
        </authorList>
    </citation>
    <scope>NUCLEOTIDE SEQUENCE [LARGE SCALE GENOMIC DNA]</scope>
    <source>
        <strain evidence="11">DSM 2030</strain>
    </source>
</reference>
<dbReference type="CDD" id="cd21157">
    <property type="entry name" value="PUA_G5K"/>
    <property type="match status" value="1"/>
</dbReference>
<dbReference type="FunFam" id="2.30.130.10:FF:000007">
    <property type="entry name" value="Glutamate 5-kinase"/>
    <property type="match status" value="1"/>
</dbReference>
<evidence type="ECO:0000256" key="8">
    <source>
        <dbReference type="HAMAP-Rule" id="MF_00456"/>
    </source>
</evidence>
<feature type="domain" description="PUA" evidence="9">
    <location>
        <begin position="273"/>
        <end position="356"/>
    </location>
</feature>
<feature type="binding site" evidence="8">
    <location>
        <begin position="207"/>
        <end position="213"/>
    </location>
    <ligand>
        <name>ATP</name>
        <dbReference type="ChEBI" id="CHEBI:30616"/>
    </ligand>
</feature>
<dbReference type="InterPro" id="IPR019797">
    <property type="entry name" value="Glutamate_5-kinase_CS"/>
</dbReference>